<sequence length="94" mass="11107">MLQRELVTPNLNDSSRLMPSDKRNLTSIFMEFKRLMVLGKQRFRGLPFYVDMTIASNVATLFLRLYHKRNLYGHLSRIAIALPRRLDSQYSMSR</sequence>
<reference evidence="1" key="1">
    <citation type="journal article" date="2014" name="Nat. Genet.">
        <title>Genome and transcriptome of the porcine whipworm Trichuris suis.</title>
        <authorList>
            <person name="Jex A.R."/>
            <person name="Nejsum P."/>
            <person name="Schwarz E.M."/>
            <person name="Hu L."/>
            <person name="Young N.D."/>
            <person name="Hall R.S."/>
            <person name="Korhonen P.K."/>
            <person name="Liao S."/>
            <person name="Thamsborg S."/>
            <person name="Xia J."/>
            <person name="Xu P."/>
            <person name="Wang S."/>
            <person name="Scheerlinck J.P."/>
            <person name="Hofmann A."/>
            <person name="Sternberg P.W."/>
            <person name="Wang J."/>
            <person name="Gasser R.B."/>
        </authorList>
    </citation>
    <scope>NUCLEOTIDE SEQUENCE [LARGE SCALE GENOMIC DNA]</scope>
    <source>
        <strain evidence="1">DCEP-RM93F</strain>
    </source>
</reference>
<dbReference type="AlphaFoldDB" id="A0A085NPF6"/>
<accession>A0A085NPF6</accession>
<proteinExistence type="predicted"/>
<dbReference type="EMBL" id="KL367482">
    <property type="protein sequence ID" value="KFD71352.1"/>
    <property type="molecule type" value="Genomic_DNA"/>
</dbReference>
<protein>
    <submittedName>
        <fullName evidence="1">Uncharacterized protein</fullName>
    </submittedName>
</protein>
<dbReference type="Proteomes" id="UP000030758">
    <property type="component" value="Unassembled WGS sequence"/>
</dbReference>
<name>A0A085NPF6_9BILA</name>
<gene>
    <name evidence="1" type="ORF">M514_16284</name>
</gene>
<organism evidence="1">
    <name type="scientific">Trichuris suis</name>
    <name type="common">pig whipworm</name>
    <dbReference type="NCBI Taxonomy" id="68888"/>
    <lineage>
        <taxon>Eukaryota</taxon>
        <taxon>Metazoa</taxon>
        <taxon>Ecdysozoa</taxon>
        <taxon>Nematoda</taxon>
        <taxon>Enoplea</taxon>
        <taxon>Dorylaimia</taxon>
        <taxon>Trichinellida</taxon>
        <taxon>Trichuridae</taxon>
        <taxon>Trichuris</taxon>
    </lineage>
</organism>
<evidence type="ECO:0000313" key="1">
    <source>
        <dbReference type="EMBL" id="KFD71352.1"/>
    </source>
</evidence>